<keyword evidence="10" id="KW-0175">Coiled coil</keyword>
<dbReference type="PANTHER" id="PTHR11059:SF0">
    <property type="entry name" value="DNA REPAIR PROTEIN RECN"/>
    <property type="match status" value="1"/>
</dbReference>
<dbReference type="AlphaFoldDB" id="A0A3P7NWZ9"/>
<keyword evidence="13" id="KW-1185">Reference proteome</keyword>
<dbReference type="EMBL" id="LR130778">
    <property type="protein sequence ID" value="VDN45850.1"/>
    <property type="molecule type" value="Genomic_DNA"/>
</dbReference>
<sequence>MLTYLHVENFALIKSLEIDFDHGLTVLSGETGAGKSIVIGSMNAISGGKLDKSIIRKGSDYALIEMIFVLQEEALIRLKEKYGIDYNHEQELIVSRRFNMTGRSVYKVNHQTVTATVVSEIADMTLDIHSQHEHQSLLNPNNHIDLLDRYVGQSLKSLKDDLYMDYITYKKLVKTIEEDHLTVDDRKREIDFLRFEINEIQSANLIVGEDETLSKEYKLLSNRNKILQKLLSVEQRLTQNPEMNLWEWIGQMLREFESIRHLDDEIEDMAIMMAQIEDMVRDLNKHVESYLEELGSDHQSLNEVEERIHIINTLKTKYGQTIELILDALEEKEKRLEHLENYETELEKTKAAILALTAKLEKKCATISNLRQKAAKEIGTNIESVLVDLNFSDAKMEIDIERMDQFSQNGYDKVTFLISTNKNESVQPLVKIASGGELSRVMLAIKSVFAEMDQIGTLVFDEIDSGISGRTAQKVGEKMSALAVHRQIICITHLPQISAMADQHYLIEKSESQNRIETYVRQLKGAEIFQELARLIGGAIITENTLESAREMKEQATAIKEAHISKL</sequence>
<dbReference type="GO" id="GO:0005524">
    <property type="term" value="F:ATP binding"/>
    <property type="evidence" value="ECO:0007669"/>
    <property type="project" value="UniProtKB-KW"/>
</dbReference>
<evidence type="ECO:0000256" key="1">
    <source>
        <dbReference type="ARBA" id="ARBA00003618"/>
    </source>
</evidence>
<organism evidence="12 13">
    <name type="scientific">Petrocella atlantisensis</name>
    <dbReference type="NCBI Taxonomy" id="2173034"/>
    <lineage>
        <taxon>Bacteria</taxon>
        <taxon>Bacillati</taxon>
        <taxon>Bacillota</taxon>
        <taxon>Clostridia</taxon>
        <taxon>Lachnospirales</taxon>
        <taxon>Vallitaleaceae</taxon>
        <taxon>Petrocella</taxon>
    </lineage>
</organism>
<evidence type="ECO:0000259" key="11">
    <source>
        <dbReference type="Pfam" id="PF02463"/>
    </source>
</evidence>
<dbReference type="OrthoDB" id="9806954at2"/>
<dbReference type="NCBIfam" id="TIGR00634">
    <property type="entry name" value="recN"/>
    <property type="match status" value="1"/>
</dbReference>
<keyword evidence="7 9" id="KW-0234">DNA repair</keyword>
<evidence type="ECO:0000256" key="2">
    <source>
        <dbReference type="ARBA" id="ARBA00009441"/>
    </source>
</evidence>
<dbReference type="SUPFAM" id="SSF52540">
    <property type="entry name" value="P-loop containing nucleoside triphosphate hydrolases"/>
    <property type="match status" value="1"/>
</dbReference>
<dbReference type="Gene3D" id="3.40.50.300">
    <property type="entry name" value="P-loop containing nucleotide triphosphate hydrolases"/>
    <property type="match status" value="2"/>
</dbReference>
<comment type="function">
    <text evidence="1 9">May be involved in recombinational repair of damaged DNA.</text>
</comment>
<dbReference type="GO" id="GO:0006281">
    <property type="term" value="P:DNA repair"/>
    <property type="evidence" value="ECO:0007669"/>
    <property type="project" value="UniProtKB-KW"/>
</dbReference>
<keyword evidence="5 9" id="KW-0227">DNA damage</keyword>
<reference evidence="12 13" key="1">
    <citation type="submission" date="2018-09" db="EMBL/GenBank/DDBJ databases">
        <authorList>
            <person name="Postec A."/>
        </authorList>
    </citation>
    <scope>NUCLEOTIDE SEQUENCE [LARGE SCALE GENOMIC DNA]</scope>
    <source>
        <strain evidence="12">70B-A</strain>
    </source>
</reference>
<dbReference type="PIRSF" id="PIRSF003128">
    <property type="entry name" value="RecN"/>
    <property type="match status" value="1"/>
</dbReference>
<name>A0A3P7NWZ9_9FIRM</name>
<dbReference type="InterPro" id="IPR004604">
    <property type="entry name" value="DNA_recomb/repair_RecN"/>
</dbReference>
<proteinExistence type="inferred from homology"/>
<protein>
    <recommendedName>
        <fullName evidence="3 9">DNA repair protein RecN</fullName>
    </recommendedName>
    <alternativeName>
        <fullName evidence="8 9">Recombination protein N</fullName>
    </alternativeName>
</protein>
<dbReference type="GO" id="GO:0009432">
    <property type="term" value="P:SOS response"/>
    <property type="evidence" value="ECO:0007669"/>
    <property type="project" value="TreeGrafter"/>
</dbReference>
<gene>
    <name evidence="12" type="primary">recN</name>
    <name evidence="12" type="ORF">PATL70BA_0013</name>
</gene>
<dbReference type="GO" id="GO:0006310">
    <property type="term" value="P:DNA recombination"/>
    <property type="evidence" value="ECO:0007669"/>
    <property type="project" value="InterPro"/>
</dbReference>
<dbReference type="PANTHER" id="PTHR11059">
    <property type="entry name" value="DNA REPAIR PROTEIN RECN"/>
    <property type="match status" value="1"/>
</dbReference>
<dbReference type="Proteomes" id="UP000279029">
    <property type="component" value="Chromosome"/>
</dbReference>
<comment type="similarity">
    <text evidence="2 9">Belongs to the RecN family.</text>
</comment>
<evidence type="ECO:0000256" key="10">
    <source>
        <dbReference type="SAM" id="Coils"/>
    </source>
</evidence>
<feature type="domain" description="RecF/RecN/SMC N-terminal" evidence="11">
    <location>
        <begin position="2"/>
        <end position="512"/>
    </location>
</feature>
<dbReference type="Pfam" id="PF02463">
    <property type="entry name" value="SMC_N"/>
    <property type="match status" value="1"/>
</dbReference>
<dbReference type="GO" id="GO:0043590">
    <property type="term" value="C:bacterial nucleoid"/>
    <property type="evidence" value="ECO:0007669"/>
    <property type="project" value="TreeGrafter"/>
</dbReference>
<evidence type="ECO:0000256" key="4">
    <source>
        <dbReference type="ARBA" id="ARBA00022741"/>
    </source>
</evidence>
<evidence type="ECO:0000256" key="6">
    <source>
        <dbReference type="ARBA" id="ARBA00022840"/>
    </source>
</evidence>
<dbReference type="RefSeq" id="WP_125135446.1">
    <property type="nucleotide sequence ID" value="NZ_LR130778.1"/>
</dbReference>
<dbReference type="InterPro" id="IPR003395">
    <property type="entry name" value="RecF/RecN/SMC_N"/>
</dbReference>
<feature type="coiled-coil region" evidence="10">
    <location>
        <begin position="322"/>
        <end position="359"/>
    </location>
</feature>
<evidence type="ECO:0000256" key="7">
    <source>
        <dbReference type="ARBA" id="ARBA00023204"/>
    </source>
</evidence>
<dbReference type="InterPro" id="IPR027417">
    <property type="entry name" value="P-loop_NTPase"/>
</dbReference>
<keyword evidence="4" id="KW-0547">Nucleotide-binding</keyword>
<accession>A0A3P7NWZ9</accession>
<evidence type="ECO:0000256" key="8">
    <source>
        <dbReference type="ARBA" id="ARBA00033408"/>
    </source>
</evidence>
<evidence type="ECO:0000256" key="5">
    <source>
        <dbReference type="ARBA" id="ARBA00022763"/>
    </source>
</evidence>
<evidence type="ECO:0000256" key="3">
    <source>
        <dbReference type="ARBA" id="ARBA00021315"/>
    </source>
</evidence>
<dbReference type="KEGG" id="cbar:PATL70BA_0013"/>
<dbReference type="CDD" id="cd03241">
    <property type="entry name" value="ABC_RecN"/>
    <property type="match status" value="2"/>
</dbReference>
<evidence type="ECO:0000313" key="12">
    <source>
        <dbReference type="EMBL" id="VDN45850.1"/>
    </source>
</evidence>
<dbReference type="SUPFAM" id="SSF90257">
    <property type="entry name" value="Myosin rod fragments"/>
    <property type="match status" value="1"/>
</dbReference>
<evidence type="ECO:0000313" key="13">
    <source>
        <dbReference type="Proteomes" id="UP000279029"/>
    </source>
</evidence>
<keyword evidence="6" id="KW-0067">ATP-binding</keyword>
<evidence type="ECO:0000256" key="9">
    <source>
        <dbReference type="PIRNR" id="PIRNR003128"/>
    </source>
</evidence>